<name>X0W719_9ZZZZ</name>
<protein>
    <submittedName>
        <fullName evidence="1">Uncharacterized protein</fullName>
    </submittedName>
</protein>
<dbReference type="AlphaFoldDB" id="X0W719"/>
<organism evidence="1">
    <name type="scientific">marine sediment metagenome</name>
    <dbReference type="NCBI Taxonomy" id="412755"/>
    <lineage>
        <taxon>unclassified sequences</taxon>
        <taxon>metagenomes</taxon>
        <taxon>ecological metagenomes</taxon>
    </lineage>
</organism>
<feature type="non-terminal residue" evidence="1">
    <location>
        <position position="88"/>
    </location>
</feature>
<reference evidence="1" key="1">
    <citation type="journal article" date="2014" name="Front. Microbiol.">
        <title>High frequency of phylogenetically diverse reductive dehalogenase-homologous genes in deep subseafloor sedimentary metagenomes.</title>
        <authorList>
            <person name="Kawai M."/>
            <person name="Futagami T."/>
            <person name="Toyoda A."/>
            <person name="Takaki Y."/>
            <person name="Nishi S."/>
            <person name="Hori S."/>
            <person name="Arai W."/>
            <person name="Tsubouchi T."/>
            <person name="Morono Y."/>
            <person name="Uchiyama I."/>
            <person name="Ito T."/>
            <person name="Fujiyama A."/>
            <person name="Inagaki F."/>
            <person name="Takami H."/>
        </authorList>
    </citation>
    <scope>NUCLEOTIDE SEQUENCE</scope>
    <source>
        <strain evidence="1">Expedition CK06-06</strain>
    </source>
</reference>
<proteinExistence type="predicted"/>
<dbReference type="EMBL" id="BARS01030318">
    <property type="protein sequence ID" value="GAG20413.1"/>
    <property type="molecule type" value="Genomic_DNA"/>
</dbReference>
<sequence>MKNLLPYTVAALALAAMVAYGAPNRGVNEAAYSVVHYVTNTQLVTTDCGLLRLVIVTATAEAAITLPTDAPRGTVCNITAVANQTINV</sequence>
<accession>X0W719</accession>
<gene>
    <name evidence="1" type="ORF">S01H1_47288</name>
</gene>
<comment type="caution">
    <text evidence="1">The sequence shown here is derived from an EMBL/GenBank/DDBJ whole genome shotgun (WGS) entry which is preliminary data.</text>
</comment>
<evidence type="ECO:0000313" key="1">
    <source>
        <dbReference type="EMBL" id="GAG20413.1"/>
    </source>
</evidence>